<evidence type="ECO:0000256" key="2">
    <source>
        <dbReference type="ARBA" id="ARBA00009699"/>
    </source>
</evidence>
<feature type="region of interest" description="Disordered" evidence="8">
    <location>
        <begin position="458"/>
        <end position="484"/>
    </location>
</feature>
<dbReference type="PIRSF" id="PIRSF016302">
    <property type="entry name" value="Man_a_manosd"/>
    <property type="match status" value="1"/>
</dbReference>
<evidence type="ECO:0000256" key="8">
    <source>
        <dbReference type="SAM" id="MobiDB-lite"/>
    </source>
</evidence>
<sequence length="515" mass="55782">MSCRLAGPQTRPSLCLGSNKILGFNTAPAGNFGPWVILDNCNHTAQVSAMMFRGAGHIALVALHILPFTSHGYALDLNVDSQESIKNAGSTAASNMMKWYKEFSTDNPGFLSRSWWEGAALFLACLNYWHATNDTTYNEEVSMALQHQGGSNGNYLPSWAIGTGNDDQMFWGLAAITAAEYNFPNRPSGDTWLTLAERVFYNQKSSQGGGWETSICGGGLRWQKDVWQSGYTMKNAVSNGGFFMLAARLAWFKQADGAEFAEWAEKVWDWSTTVNLVNNKTWGVADSVREGTGGPDGCTLPDHTRWTYNYGVYLSGAAYMYAYTNDSKWLDITNGLMDSLFATFFLPQYGGVISDRCEPTGQCDEDANRPIFKGLTISWLADIALIIPSLKEKILPKLQVSAEGAAKACTGDNQNLCGNRWWYGKYDGQNSMENAMSGSQMMSAIMVKFLDSSSVPVSTATGGNGTSDPHAATDSGSGPAQLHPITTADRAGAGIMTVLFVASMIGGVTFLFSGS</sequence>
<dbReference type="GO" id="GO:0016052">
    <property type="term" value="P:carbohydrate catabolic process"/>
    <property type="evidence" value="ECO:0007669"/>
    <property type="project" value="InterPro"/>
</dbReference>
<keyword evidence="9" id="KW-1133">Transmembrane helix</keyword>
<dbReference type="GO" id="GO:0009272">
    <property type="term" value="P:fungal-type cell wall biogenesis"/>
    <property type="evidence" value="ECO:0007669"/>
    <property type="project" value="TreeGrafter"/>
</dbReference>
<evidence type="ECO:0000256" key="9">
    <source>
        <dbReference type="SAM" id="Phobius"/>
    </source>
</evidence>
<evidence type="ECO:0000256" key="1">
    <source>
        <dbReference type="ARBA" id="ARBA00001452"/>
    </source>
</evidence>
<name>A0A9W4JDG1_9EURO</name>
<evidence type="ECO:0000256" key="4">
    <source>
        <dbReference type="ARBA" id="ARBA00022729"/>
    </source>
</evidence>
<evidence type="ECO:0000313" key="10">
    <source>
        <dbReference type="EMBL" id="CAG8391623.1"/>
    </source>
</evidence>
<protein>
    <recommendedName>
        <fullName evidence="3">mannan endo-1,6-alpha-mannosidase</fullName>
        <ecNumber evidence="3">3.2.1.101</ecNumber>
    </recommendedName>
</protein>
<keyword evidence="6" id="KW-0325">Glycoprotein</keyword>
<evidence type="ECO:0000256" key="7">
    <source>
        <dbReference type="ARBA" id="ARBA00023295"/>
    </source>
</evidence>
<dbReference type="Proteomes" id="UP001152649">
    <property type="component" value="Unassembled WGS sequence"/>
</dbReference>
<evidence type="ECO:0000256" key="6">
    <source>
        <dbReference type="ARBA" id="ARBA00023180"/>
    </source>
</evidence>
<dbReference type="Pfam" id="PF03663">
    <property type="entry name" value="Glyco_hydro_76"/>
    <property type="match status" value="1"/>
</dbReference>
<dbReference type="Gene3D" id="1.50.10.20">
    <property type="match status" value="1"/>
</dbReference>
<comment type="caution">
    <text evidence="10">The sequence shown here is derived from an EMBL/GenBank/DDBJ whole genome shotgun (WGS) entry which is preliminary data.</text>
</comment>
<keyword evidence="11" id="KW-1185">Reference proteome</keyword>
<dbReference type="SUPFAM" id="SSF48208">
    <property type="entry name" value="Six-hairpin glycosidases"/>
    <property type="match status" value="1"/>
</dbReference>
<dbReference type="GO" id="GO:0008496">
    <property type="term" value="F:mannan endo-1,6-alpha-mannosidase activity"/>
    <property type="evidence" value="ECO:0007669"/>
    <property type="project" value="UniProtKB-EC"/>
</dbReference>
<feature type="transmembrane region" description="Helical" evidence="9">
    <location>
        <begin position="491"/>
        <end position="512"/>
    </location>
</feature>
<evidence type="ECO:0000256" key="3">
    <source>
        <dbReference type="ARBA" id="ARBA00012350"/>
    </source>
</evidence>
<gene>
    <name evidence="10" type="ORF">PSALAMII_LOCUS6826</name>
</gene>
<proteinExistence type="inferred from homology"/>
<evidence type="ECO:0000313" key="11">
    <source>
        <dbReference type="Proteomes" id="UP001152649"/>
    </source>
</evidence>
<keyword evidence="4" id="KW-0732">Signal</keyword>
<keyword evidence="9" id="KW-0812">Transmembrane</keyword>
<dbReference type="PANTHER" id="PTHR12145">
    <property type="entry name" value="MANNAN ENDO-1,6-ALPHA-MANNOSIDASE DCW1"/>
    <property type="match status" value="1"/>
</dbReference>
<keyword evidence="5" id="KW-0378">Hydrolase</keyword>
<reference evidence="10" key="1">
    <citation type="submission" date="2021-07" db="EMBL/GenBank/DDBJ databases">
        <authorList>
            <person name="Branca A.L. A."/>
        </authorList>
    </citation>
    <scope>NUCLEOTIDE SEQUENCE</scope>
</reference>
<dbReference type="InterPro" id="IPR008928">
    <property type="entry name" value="6-hairpin_glycosidase_sf"/>
</dbReference>
<evidence type="ECO:0000256" key="5">
    <source>
        <dbReference type="ARBA" id="ARBA00022801"/>
    </source>
</evidence>
<dbReference type="InterPro" id="IPR014480">
    <property type="entry name" value="Mannan-1_6-alpha_mannosidase"/>
</dbReference>
<keyword evidence="9" id="KW-0472">Membrane</keyword>
<comment type="catalytic activity">
    <reaction evidence="1">
        <text>Random hydrolysis of (1-&gt;6)-alpha-D-mannosidic linkages in unbranched (1-&gt;6)-mannans.</text>
        <dbReference type="EC" id="3.2.1.101"/>
    </reaction>
</comment>
<comment type="similarity">
    <text evidence="2">Belongs to the glycosyl hydrolase 76 family.</text>
</comment>
<dbReference type="InterPro" id="IPR005198">
    <property type="entry name" value="Glyco_hydro_76"/>
</dbReference>
<dbReference type="OrthoDB" id="4187847at2759"/>
<dbReference type="EC" id="3.2.1.101" evidence="3"/>
<organism evidence="10 11">
    <name type="scientific">Penicillium salamii</name>
    <dbReference type="NCBI Taxonomy" id="1612424"/>
    <lineage>
        <taxon>Eukaryota</taxon>
        <taxon>Fungi</taxon>
        <taxon>Dikarya</taxon>
        <taxon>Ascomycota</taxon>
        <taxon>Pezizomycotina</taxon>
        <taxon>Eurotiomycetes</taxon>
        <taxon>Eurotiomycetidae</taxon>
        <taxon>Eurotiales</taxon>
        <taxon>Aspergillaceae</taxon>
        <taxon>Penicillium</taxon>
    </lineage>
</organism>
<dbReference type="EMBL" id="CAJVPG010000321">
    <property type="protein sequence ID" value="CAG8391623.1"/>
    <property type="molecule type" value="Genomic_DNA"/>
</dbReference>
<dbReference type="PANTHER" id="PTHR12145:SF36">
    <property type="entry name" value="MANNAN ENDO-1,6-ALPHA-MANNOSIDASE DCW1"/>
    <property type="match status" value="1"/>
</dbReference>
<dbReference type="AlphaFoldDB" id="A0A9W4JDG1"/>
<accession>A0A9W4JDG1</accession>
<keyword evidence="7" id="KW-0326">Glycosidase</keyword>